<organism evidence="8 9">
    <name type="scientific">Pristionchus pacificus</name>
    <name type="common">Parasitic nematode worm</name>
    <dbReference type="NCBI Taxonomy" id="54126"/>
    <lineage>
        <taxon>Eukaryota</taxon>
        <taxon>Metazoa</taxon>
        <taxon>Ecdysozoa</taxon>
        <taxon>Nematoda</taxon>
        <taxon>Chromadorea</taxon>
        <taxon>Rhabditida</taxon>
        <taxon>Rhabditina</taxon>
        <taxon>Diplogasteromorpha</taxon>
        <taxon>Diplogasteroidea</taxon>
        <taxon>Neodiplogasteridae</taxon>
        <taxon>Pristionchus</taxon>
    </lineage>
</organism>
<dbReference type="CDD" id="cd04278">
    <property type="entry name" value="ZnMc_MMP"/>
    <property type="match status" value="1"/>
</dbReference>
<feature type="binding site" evidence="7">
    <location>
        <position position="156"/>
    </location>
    <ligand>
        <name>Zn(2+)</name>
        <dbReference type="ChEBI" id="CHEBI:29105"/>
        <label>2</label>
        <note>catalytic</note>
    </ligand>
</feature>
<reference evidence="9" key="1">
    <citation type="journal article" date="2008" name="Nat. Genet.">
        <title>The Pristionchus pacificus genome provides a unique perspective on nematode lifestyle and parasitism.</title>
        <authorList>
            <person name="Dieterich C."/>
            <person name="Clifton S.W."/>
            <person name="Schuster L.N."/>
            <person name="Chinwalla A."/>
            <person name="Delehaunty K."/>
            <person name="Dinkelacker I."/>
            <person name="Fulton L."/>
            <person name="Fulton R."/>
            <person name="Godfrey J."/>
            <person name="Minx P."/>
            <person name="Mitreva M."/>
            <person name="Roeseler W."/>
            <person name="Tian H."/>
            <person name="Witte H."/>
            <person name="Yang S.P."/>
            <person name="Wilson R.K."/>
            <person name="Sommer R.J."/>
        </authorList>
    </citation>
    <scope>NUCLEOTIDE SEQUENCE [LARGE SCALE GENOMIC DNA]</scope>
    <source>
        <strain evidence="9">PS312</strain>
    </source>
</reference>
<dbReference type="Pfam" id="PF00413">
    <property type="entry name" value="Peptidase_M10"/>
    <property type="match status" value="1"/>
</dbReference>
<comment type="cofactor">
    <cofactor evidence="7">
        <name>Zn(2+)</name>
        <dbReference type="ChEBI" id="CHEBI:29105"/>
    </cofactor>
    <text evidence="7">Binds 2 Zn(2+) ions per subunit.</text>
</comment>
<evidence type="ECO:0000256" key="1">
    <source>
        <dbReference type="ARBA" id="ARBA00010370"/>
    </source>
</evidence>
<proteinExistence type="inferred from homology"/>
<dbReference type="Proteomes" id="UP000005239">
    <property type="component" value="Unassembled WGS sequence"/>
</dbReference>
<dbReference type="SUPFAM" id="SSF50405">
    <property type="entry name" value="Actin-crosslinking proteins"/>
    <property type="match status" value="1"/>
</dbReference>
<feature type="binding site" evidence="7">
    <location>
        <position position="152"/>
    </location>
    <ligand>
        <name>Zn(2+)</name>
        <dbReference type="ChEBI" id="CHEBI:29105"/>
        <label>2</label>
        <note>catalytic</note>
    </ligand>
</feature>
<keyword evidence="3 7" id="KW-0479">Metal-binding</keyword>
<name>A0A2A6BT37_PRIPA</name>
<keyword evidence="7" id="KW-0106">Calcium</keyword>
<feature type="binding site" evidence="7">
    <location>
        <position position="106"/>
    </location>
    <ligand>
        <name>Ca(2+)</name>
        <dbReference type="ChEBI" id="CHEBI:29108"/>
        <label>3</label>
    </ligand>
</feature>
<dbReference type="GO" id="GO:0005615">
    <property type="term" value="C:extracellular space"/>
    <property type="evidence" value="ECO:0000318"/>
    <property type="project" value="GO_Central"/>
</dbReference>
<dbReference type="Gene3D" id="3.40.390.10">
    <property type="entry name" value="Collagenase (Catalytic Domain)"/>
    <property type="match status" value="1"/>
</dbReference>
<dbReference type="CDD" id="cd00257">
    <property type="entry name" value="beta-trefoil_FSCN-like"/>
    <property type="match status" value="1"/>
</dbReference>
<dbReference type="InterPro" id="IPR033739">
    <property type="entry name" value="M10A_MMP"/>
</dbReference>
<feature type="binding site" evidence="7">
    <location>
        <position position="124"/>
    </location>
    <ligand>
        <name>Zn(2+)</name>
        <dbReference type="ChEBI" id="CHEBI:29105"/>
        <label>1</label>
    </ligand>
</feature>
<dbReference type="Gene3D" id="2.80.10.50">
    <property type="match status" value="1"/>
</dbReference>
<feature type="binding site" evidence="7">
    <location>
        <position position="129"/>
    </location>
    <ligand>
        <name>Ca(2+)</name>
        <dbReference type="ChEBI" id="CHEBI:29108"/>
        <label>3</label>
    </ligand>
</feature>
<dbReference type="OrthoDB" id="406838at2759"/>
<dbReference type="PANTHER" id="PTHR10201">
    <property type="entry name" value="MATRIX METALLOPROTEINASE"/>
    <property type="match status" value="1"/>
</dbReference>
<dbReference type="FunFam" id="3.40.390.10:FF:000145">
    <property type="entry name" value="Peptidase"/>
    <property type="match status" value="1"/>
</dbReference>
<feature type="binding site" evidence="7">
    <location>
        <position position="126"/>
    </location>
    <ligand>
        <name>Ca(2+)</name>
        <dbReference type="ChEBI" id="CHEBI:29108"/>
        <label>3</label>
    </ligand>
</feature>
<gene>
    <name evidence="8" type="primary">WBGene00275788</name>
</gene>
<dbReference type="GO" id="GO:0030198">
    <property type="term" value="P:extracellular matrix organization"/>
    <property type="evidence" value="ECO:0000318"/>
    <property type="project" value="GO_Central"/>
</dbReference>
<dbReference type="GO" id="GO:0031012">
    <property type="term" value="C:extracellular matrix"/>
    <property type="evidence" value="ECO:0007669"/>
    <property type="project" value="InterPro"/>
</dbReference>
<evidence type="ECO:0000256" key="2">
    <source>
        <dbReference type="ARBA" id="ARBA00022670"/>
    </source>
</evidence>
<dbReference type="GO" id="GO:0006508">
    <property type="term" value="P:proteolysis"/>
    <property type="evidence" value="ECO:0007669"/>
    <property type="project" value="UniProtKB-KW"/>
</dbReference>
<dbReference type="SMART" id="SM00235">
    <property type="entry name" value="ZnMc"/>
    <property type="match status" value="1"/>
</dbReference>
<dbReference type="GO" id="GO:0030574">
    <property type="term" value="P:collagen catabolic process"/>
    <property type="evidence" value="ECO:0000318"/>
    <property type="project" value="GO_Central"/>
</dbReference>
<feature type="binding site" evidence="7">
    <location>
        <position position="170"/>
    </location>
    <ligand>
        <name>Zn(2+)</name>
        <dbReference type="ChEBI" id="CHEBI:29105"/>
        <label>2</label>
        <note>catalytic</note>
    </ligand>
</feature>
<dbReference type="InterPro" id="IPR021190">
    <property type="entry name" value="Pept_M10A"/>
</dbReference>
<feature type="binding site" evidence="7">
    <location>
        <position position="99"/>
    </location>
    <ligand>
        <name>Zn(2+)</name>
        <dbReference type="ChEBI" id="CHEBI:29105"/>
        <label>1</label>
    </ligand>
</feature>
<feature type="binding site" evidence="7">
    <location>
        <position position="107"/>
    </location>
    <ligand>
        <name>Ca(2+)</name>
        <dbReference type="ChEBI" id="CHEBI:29108"/>
        <label>3</label>
    </ligand>
</feature>
<comment type="cofactor">
    <cofactor evidence="7">
        <name>Ca(2+)</name>
        <dbReference type="ChEBI" id="CHEBI:29108"/>
    </cofactor>
    <text evidence="7">Can bind about 5 Ca(2+) ions per subunit.</text>
</comment>
<reference evidence="8" key="2">
    <citation type="submission" date="2022-06" db="UniProtKB">
        <authorList>
            <consortium name="EnsemblMetazoa"/>
        </authorList>
    </citation>
    <scope>IDENTIFICATION</scope>
    <source>
        <strain evidence="8">PS312</strain>
    </source>
</reference>
<feature type="binding site" evidence="7">
    <location>
        <position position="129"/>
    </location>
    <ligand>
        <name>Ca(2+)</name>
        <dbReference type="ChEBI" id="CHEBI:29108"/>
        <label>1</label>
    </ligand>
</feature>
<dbReference type="GO" id="GO:0004222">
    <property type="term" value="F:metalloendopeptidase activity"/>
    <property type="evidence" value="ECO:0000318"/>
    <property type="project" value="GO_Central"/>
</dbReference>
<feature type="binding site" evidence="7">
    <location>
        <position position="114"/>
    </location>
    <ligand>
        <name>Zn(2+)</name>
        <dbReference type="ChEBI" id="CHEBI:29105"/>
        <label>1</label>
    </ligand>
</feature>
<comment type="similarity">
    <text evidence="1">Belongs to the peptidase M10A family.</text>
</comment>
<feature type="binding site" evidence="7">
    <location>
        <position position="162"/>
    </location>
    <ligand>
        <name>Zn(2+)</name>
        <dbReference type="ChEBI" id="CHEBI:29105"/>
        <label>2</label>
        <note>catalytic</note>
    </ligand>
</feature>
<keyword evidence="5 7" id="KW-0862">Zinc</keyword>
<feature type="binding site" evidence="7">
    <location>
        <position position="89"/>
    </location>
    <ligand>
        <name>Ca(2+)</name>
        <dbReference type="ChEBI" id="CHEBI:29108"/>
        <label>2</label>
    </ligand>
</feature>
<evidence type="ECO:0000256" key="6">
    <source>
        <dbReference type="PIRSR" id="PIRSR621190-1"/>
    </source>
</evidence>
<evidence type="ECO:0000256" key="5">
    <source>
        <dbReference type="ARBA" id="ARBA00022833"/>
    </source>
</evidence>
<keyword evidence="4" id="KW-0378">Hydrolase</keyword>
<dbReference type="SUPFAM" id="SSF55486">
    <property type="entry name" value="Metalloproteases ('zincins'), catalytic domain"/>
    <property type="match status" value="1"/>
</dbReference>
<dbReference type="InterPro" id="IPR024079">
    <property type="entry name" value="MetalloPept_cat_dom_sf"/>
</dbReference>
<keyword evidence="2" id="KW-0645">Protease</keyword>
<feature type="binding site" description="in inhibited form" evidence="7">
    <location>
        <position position="23"/>
    </location>
    <ligand>
        <name>Zn(2+)</name>
        <dbReference type="ChEBI" id="CHEBI:29105"/>
        <label>2</label>
        <note>catalytic</note>
    </ligand>
</feature>
<accession>A0A2A6BT37</accession>
<evidence type="ECO:0000256" key="3">
    <source>
        <dbReference type="ARBA" id="ARBA00022723"/>
    </source>
</evidence>
<dbReference type="AlphaFoldDB" id="A0A2A6BT37"/>
<evidence type="ECO:0000313" key="8">
    <source>
        <dbReference type="EnsemblMetazoa" id="PPA37419.1"/>
    </source>
</evidence>
<dbReference type="InterPro" id="IPR001818">
    <property type="entry name" value="Pept_M10_metallopeptidase"/>
</dbReference>
<evidence type="ECO:0000256" key="7">
    <source>
        <dbReference type="PIRSR" id="PIRSR621190-2"/>
    </source>
</evidence>
<feature type="active site" evidence="6">
    <location>
        <position position="153"/>
    </location>
</feature>
<dbReference type="EnsemblMetazoa" id="PPA37419.1">
    <property type="protein sequence ID" value="PPA37419.1"/>
    <property type="gene ID" value="WBGene00275788"/>
</dbReference>
<evidence type="ECO:0000256" key="4">
    <source>
        <dbReference type="ARBA" id="ARBA00022801"/>
    </source>
</evidence>
<dbReference type="PANTHER" id="PTHR10201:SF309">
    <property type="entry name" value="PEPTIDASE METALLOPEPTIDASE DOMAIN-CONTAINING PROTEIN"/>
    <property type="match status" value="1"/>
</dbReference>
<sequence length="335" mass="37089">MQFWIVLLYILPHIAAAPGAHRCGVVETVNKVDGKEVDLKWGKRDLTYSIENFISSMSEATIRKAIQDSFAAYEKATKLTFREVYSGGDIQIKFVRRSHGCSSAFDGPGGTIAHATFPETGIVHFDADEDWTVMGENNLPKDTEDFYDIALHEIGHALGLKHEDDKNSIMAPNTKRPVDGFGYYEAPRLDAVVVMKLQGKYGAGQTTAGQRSIKSRHGTYLRAWGPFTDGSPARVDMAEHRKACEQWYIDEHKGTITLRSTCAGGKYLRGNPGGHVDLADWRLEGETWTPIQTAEGSWCFKSAYGHYLAARANGKVSTNSHCNGDAKFSLESYVI</sequence>
<dbReference type="InterPro" id="IPR008999">
    <property type="entry name" value="Actin-crosslinking"/>
</dbReference>
<protein>
    <submittedName>
        <fullName evidence="8">Metallopeptidase</fullName>
    </submittedName>
</protein>
<evidence type="ECO:0000313" key="9">
    <source>
        <dbReference type="Proteomes" id="UP000005239"/>
    </source>
</evidence>
<dbReference type="GO" id="GO:0008270">
    <property type="term" value="F:zinc ion binding"/>
    <property type="evidence" value="ECO:0007669"/>
    <property type="project" value="InterPro"/>
</dbReference>
<dbReference type="PRINTS" id="PR00138">
    <property type="entry name" value="MATRIXIN"/>
</dbReference>
<accession>A0A8R1YRG8</accession>
<dbReference type="InterPro" id="IPR006026">
    <property type="entry name" value="Peptidase_Metallo"/>
</dbReference>
<keyword evidence="9" id="KW-1185">Reference proteome</keyword>